<evidence type="ECO:0000313" key="2">
    <source>
        <dbReference type="EMBL" id="WEK33869.1"/>
    </source>
</evidence>
<sequence>MSVIIILLIVSISVAALFLAGFIWSVKTGQYDDEYSPPRRMLFDDPAPGQEAGSSKDPQPHP</sequence>
<evidence type="ECO:0000313" key="3">
    <source>
        <dbReference type="Proteomes" id="UP001220610"/>
    </source>
</evidence>
<organism evidence="2 3">
    <name type="scientific">Candidatus Pseudobacter hemicellulosilyticus</name>
    <dbReference type="NCBI Taxonomy" id="3121375"/>
    <lineage>
        <taxon>Bacteria</taxon>
        <taxon>Pseudomonadati</taxon>
        <taxon>Bacteroidota</taxon>
        <taxon>Chitinophagia</taxon>
        <taxon>Chitinophagales</taxon>
        <taxon>Chitinophagaceae</taxon>
        <taxon>Pseudobacter</taxon>
    </lineage>
</organism>
<feature type="compositionally biased region" description="Polar residues" evidence="1">
    <location>
        <begin position="52"/>
        <end position="62"/>
    </location>
</feature>
<feature type="region of interest" description="Disordered" evidence="1">
    <location>
        <begin position="37"/>
        <end position="62"/>
    </location>
</feature>
<accession>A0AAJ5WPW9</accession>
<name>A0AAJ5WPW9_9BACT</name>
<dbReference type="Pfam" id="PF03597">
    <property type="entry name" value="FixS"/>
    <property type="match status" value="1"/>
</dbReference>
<reference evidence="2" key="1">
    <citation type="submission" date="2023-03" db="EMBL/GenBank/DDBJ databases">
        <title>Andean soil-derived lignocellulolytic bacterial consortium as a source of novel taxa and putative plastic-active enzymes.</title>
        <authorList>
            <person name="Diaz-Garcia L."/>
            <person name="Chuvochina M."/>
            <person name="Feuerriegel G."/>
            <person name="Bunk B."/>
            <person name="Sproer C."/>
            <person name="Streit W.R."/>
            <person name="Rodriguez L.M."/>
            <person name="Overmann J."/>
            <person name="Jimenez D.J."/>
        </authorList>
    </citation>
    <scope>NUCLEOTIDE SEQUENCE</scope>
    <source>
        <strain evidence="2">MAG 7</strain>
    </source>
</reference>
<proteinExistence type="predicted"/>
<dbReference type="AlphaFoldDB" id="A0AAJ5WPW9"/>
<dbReference type="Proteomes" id="UP001220610">
    <property type="component" value="Chromosome"/>
</dbReference>
<gene>
    <name evidence="2" type="primary">ccoS</name>
    <name evidence="2" type="ORF">P0Y53_15375</name>
</gene>
<evidence type="ECO:0000256" key="1">
    <source>
        <dbReference type="SAM" id="MobiDB-lite"/>
    </source>
</evidence>
<dbReference type="EMBL" id="CP119311">
    <property type="protein sequence ID" value="WEK33869.1"/>
    <property type="molecule type" value="Genomic_DNA"/>
</dbReference>
<protein>
    <submittedName>
        <fullName evidence="2">Cbb3-type cytochrome oxidase assembly protein CcoS</fullName>
    </submittedName>
</protein>
<dbReference type="NCBIfam" id="TIGR00847">
    <property type="entry name" value="ccoS"/>
    <property type="match status" value="1"/>
</dbReference>
<dbReference type="InterPro" id="IPR004714">
    <property type="entry name" value="Cyt_oxidase_maturation_cbb3"/>
</dbReference>